<gene>
    <name evidence="1" type="ORF">CARN5_0298</name>
</gene>
<organism evidence="1">
    <name type="scientific">mine drainage metagenome</name>
    <dbReference type="NCBI Taxonomy" id="410659"/>
    <lineage>
        <taxon>unclassified sequences</taxon>
        <taxon>metagenomes</taxon>
        <taxon>ecological metagenomes</taxon>
    </lineage>
</organism>
<dbReference type="AlphaFoldDB" id="E6QG13"/>
<name>E6QG13_9ZZZZ</name>
<accession>E6QG13</accession>
<reference evidence="1" key="1">
    <citation type="submission" date="2009-10" db="EMBL/GenBank/DDBJ databases">
        <title>Diversity of trophic interactions inside an arsenic-rich microbial ecosystem.</title>
        <authorList>
            <person name="Bertin P.N."/>
            <person name="Heinrich-Salmeron A."/>
            <person name="Pelletier E."/>
            <person name="Goulhen-Chollet F."/>
            <person name="Arsene-Ploetze F."/>
            <person name="Gallien S."/>
            <person name="Calteau A."/>
            <person name="Vallenet D."/>
            <person name="Casiot C."/>
            <person name="Chane-Woon-Ming B."/>
            <person name="Giloteaux L."/>
            <person name="Barakat M."/>
            <person name="Bonnefoy V."/>
            <person name="Bruneel O."/>
            <person name="Chandler M."/>
            <person name="Cleiss J."/>
            <person name="Duran R."/>
            <person name="Elbaz-Poulichet F."/>
            <person name="Fonknechten N."/>
            <person name="Lauga B."/>
            <person name="Mornico D."/>
            <person name="Ortet P."/>
            <person name="Schaeffer C."/>
            <person name="Siguier P."/>
            <person name="Alexander Thil Smith A."/>
            <person name="Van Dorsselaer A."/>
            <person name="Weissenbach J."/>
            <person name="Medigue C."/>
            <person name="Le Paslier D."/>
        </authorList>
    </citation>
    <scope>NUCLEOTIDE SEQUENCE</scope>
</reference>
<comment type="caution">
    <text evidence="1">The sequence shown here is derived from an EMBL/GenBank/DDBJ whole genome shotgun (WGS) entry which is preliminary data.</text>
</comment>
<protein>
    <submittedName>
        <fullName evidence="1">Uncharacterized protein</fullName>
    </submittedName>
</protein>
<evidence type="ECO:0000313" key="1">
    <source>
        <dbReference type="EMBL" id="CBI06164.1"/>
    </source>
</evidence>
<sequence>MVQRMIWILPFGAHPAFHAAGILLDGKVRRRGFSAREEKLAILGPGVDEPYVQRLIVVWEGAKHLPILIRPKGICQ</sequence>
<proteinExistence type="predicted"/>
<dbReference type="EMBL" id="CABP01000161">
    <property type="protein sequence ID" value="CBI06164.1"/>
    <property type="molecule type" value="Genomic_DNA"/>
</dbReference>